<dbReference type="InterPro" id="IPR008978">
    <property type="entry name" value="HSP20-like_chaperone"/>
</dbReference>
<keyword evidence="2" id="KW-1133">Transmembrane helix</keyword>
<organism evidence="3">
    <name type="scientific">Brassica napus</name>
    <name type="common">Rape</name>
    <dbReference type="NCBI Taxonomy" id="3708"/>
    <lineage>
        <taxon>Eukaryota</taxon>
        <taxon>Viridiplantae</taxon>
        <taxon>Streptophyta</taxon>
        <taxon>Embryophyta</taxon>
        <taxon>Tracheophyta</taxon>
        <taxon>Spermatophyta</taxon>
        <taxon>Magnoliopsida</taxon>
        <taxon>eudicotyledons</taxon>
        <taxon>Gunneridae</taxon>
        <taxon>Pentapetalae</taxon>
        <taxon>rosids</taxon>
        <taxon>malvids</taxon>
        <taxon>Brassicales</taxon>
        <taxon>Brassicaceae</taxon>
        <taxon>Brassiceae</taxon>
        <taxon>Brassica</taxon>
    </lineage>
</organism>
<evidence type="ECO:0000256" key="2">
    <source>
        <dbReference type="SAM" id="Phobius"/>
    </source>
</evidence>
<reference evidence="3" key="1">
    <citation type="submission" date="2021-01" db="EMBL/GenBank/DDBJ databases">
        <authorList>
            <consortium name="Genoscope - CEA"/>
            <person name="William W."/>
        </authorList>
    </citation>
    <scope>NUCLEOTIDE SEQUENCE</scope>
</reference>
<feature type="transmembrane region" description="Helical" evidence="2">
    <location>
        <begin position="366"/>
        <end position="385"/>
    </location>
</feature>
<evidence type="ECO:0000313" key="3">
    <source>
        <dbReference type="EMBL" id="CAF2155664.1"/>
    </source>
</evidence>
<feature type="compositionally biased region" description="Basic and acidic residues" evidence="1">
    <location>
        <begin position="136"/>
        <end position="146"/>
    </location>
</feature>
<accession>A0A816Y8P8</accession>
<dbReference type="SUPFAM" id="SSF49764">
    <property type="entry name" value="HSP20-like chaperones"/>
    <property type="match status" value="1"/>
</dbReference>
<proteinExistence type="predicted"/>
<feature type="compositionally biased region" description="Basic and acidic residues" evidence="1">
    <location>
        <begin position="201"/>
        <end position="238"/>
    </location>
</feature>
<keyword evidence="2" id="KW-0812">Transmembrane</keyword>
<evidence type="ECO:0000256" key="1">
    <source>
        <dbReference type="SAM" id="MobiDB-lite"/>
    </source>
</evidence>
<dbReference type="EMBL" id="HG994355">
    <property type="protein sequence ID" value="CAF2155664.1"/>
    <property type="molecule type" value="Genomic_DNA"/>
</dbReference>
<dbReference type="AlphaFoldDB" id="A0A816Y8P8"/>
<feature type="compositionally biased region" description="Basic and acidic residues" evidence="1">
    <location>
        <begin position="287"/>
        <end position="343"/>
    </location>
</feature>
<dbReference type="Gene3D" id="2.60.40.790">
    <property type="match status" value="1"/>
</dbReference>
<name>A0A816Y8P8_BRANA</name>
<feature type="region of interest" description="Disordered" evidence="1">
    <location>
        <begin position="126"/>
        <end position="167"/>
    </location>
</feature>
<feature type="compositionally biased region" description="Basic and acidic residues" evidence="1">
    <location>
        <begin position="250"/>
        <end position="261"/>
    </location>
</feature>
<dbReference type="Proteomes" id="UP001295469">
    <property type="component" value="Chromosome A01"/>
</dbReference>
<protein>
    <submittedName>
        <fullName evidence="3">(rape) hypothetical protein</fullName>
    </submittedName>
</protein>
<feature type="region of interest" description="Disordered" evidence="1">
    <location>
        <begin position="1"/>
        <end position="26"/>
    </location>
</feature>
<gene>
    <name evidence="3" type="ORF">DARMORV10_A01P41550.1</name>
</gene>
<sequence length="392" mass="43591">MLRRQRPGGGRHPPPLTPTVSNFKPRAQWNNSGSSIILYVNLPGFYRDQVEIKKDDKTRAIYIQGQRPLSTHTKARFNEVYRVPESGSSLGRKKPSDKEKQVGTSQEKAVTMANKEEPITSKSVVEGKRAVPAAKVKKEEKVKEGEASSSQIGQQKALHKVKEEEARSTPIIGGSLEAKVFAKEEIERKKVGDIGQKKTVQEVKEEGSTRRPTIDGSLEPKVHAKAEKVVERKGDGEIGQKLNGEGKIGLGEKKEQKHDKMVGYKVSEGGIQERVEEKKVEDAGLVKETRDLKGKPEVMEPRRVDSDVKEDLTKGGEDREKMLEKSSESEKDTLLVEEQRKASMDTPATEGRIQEEKGSHKYDTSLVNVGVASLVIMGFGAYVFVPLVKMFY</sequence>
<feature type="region of interest" description="Disordered" evidence="1">
    <location>
        <begin position="201"/>
        <end position="261"/>
    </location>
</feature>
<feature type="region of interest" description="Disordered" evidence="1">
    <location>
        <begin position="287"/>
        <end position="358"/>
    </location>
</feature>
<feature type="region of interest" description="Disordered" evidence="1">
    <location>
        <begin position="81"/>
        <end position="111"/>
    </location>
</feature>
<keyword evidence="2" id="KW-0472">Membrane</keyword>